<dbReference type="InterPro" id="IPR000524">
    <property type="entry name" value="Tscrpt_reg_HTH_GntR"/>
</dbReference>
<comment type="caution">
    <text evidence="5">The sequence shown here is derived from an EMBL/GenBank/DDBJ whole genome shotgun (WGS) entry which is preliminary data.</text>
</comment>
<evidence type="ECO:0000256" key="1">
    <source>
        <dbReference type="ARBA" id="ARBA00023015"/>
    </source>
</evidence>
<dbReference type="InterPro" id="IPR008920">
    <property type="entry name" value="TF_FadR/GntR_C"/>
</dbReference>
<dbReference type="CDD" id="cd07377">
    <property type="entry name" value="WHTH_GntR"/>
    <property type="match status" value="1"/>
</dbReference>
<name>A0ABX0SJL5_9ACTN</name>
<keyword evidence="2 5" id="KW-0238">DNA-binding</keyword>
<dbReference type="SMART" id="SM00345">
    <property type="entry name" value="HTH_GNTR"/>
    <property type="match status" value="1"/>
</dbReference>
<evidence type="ECO:0000313" key="5">
    <source>
        <dbReference type="EMBL" id="NIH58573.1"/>
    </source>
</evidence>
<dbReference type="SMART" id="SM00895">
    <property type="entry name" value="FCD"/>
    <property type="match status" value="1"/>
</dbReference>
<dbReference type="InterPro" id="IPR036388">
    <property type="entry name" value="WH-like_DNA-bd_sf"/>
</dbReference>
<dbReference type="Gene3D" id="1.20.120.530">
    <property type="entry name" value="GntR ligand-binding domain-like"/>
    <property type="match status" value="1"/>
</dbReference>
<sequence length="232" mass="25403">MTRENLVDATATQLLDRILAGDFESGALPNQDTLARECGVSRLTVREAMKGLEQRGIIRVEHGVGTFVVPVDHWRDIDAIARLQRLDPNGTGVSAQLIEVRRMIEIGAAELCAVRRSDDLVDELGACVARMEAAAHEDDVAGFVDADIDFHDAILRGTQNPFVAAIFDPMRSTLEFSRTQTSSVGQIRTNAIVQHHGVLDAIAARDPDAARRAMTSHMDQTQNDLDTYVASR</sequence>
<dbReference type="Pfam" id="PF07729">
    <property type="entry name" value="FCD"/>
    <property type="match status" value="1"/>
</dbReference>
<dbReference type="InterPro" id="IPR036390">
    <property type="entry name" value="WH_DNA-bd_sf"/>
</dbReference>
<evidence type="ECO:0000259" key="4">
    <source>
        <dbReference type="PROSITE" id="PS50949"/>
    </source>
</evidence>
<feature type="domain" description="HTH gntR-type" evidence="4">
    <location>
        <begin position="4"/>
        <end position="71"/>
    </location>
</feature>
<evidence type="ECO:0000313" key="6">
    <source>
        <dbReference type="Proteomes" id="UP000749311"/>
    </source>
</evidence>
<dbReference type="Gene3D" id="1.10.10.10">
    <property type="entry name" value="Winged helix-like DNA-binding domain superfamily/Winged helix DNA-binding domain"/>
    <property type="match status" value="1"/>
</dbReference>
<dbReference type="Proteomes" id="UP000749311">
    <property type="component" value="Unassembled WGS sequence"/>
</dbReference>
<dbReference type="PRINTS" id="PR00035">
    <property type="entry name" value="HTHGNTR"/>
</dbReference>
<dbReference type="PANTHER" id="PTHR43537:SF44">
    <property type="entry name" value="GNTR FAMILY REGULATORY PROTEIN"/>
    <property type="match status" value="1"/>
</dbReference>
<dbReference type="RefSeq" id="WP_167171273.1">
    <property type="nucleotide sequence ID" value="NZ_BAAAOO010000006.1"/>
</dbReference>
<keyword evidence="1" id="KW-0805">Transcription regulation</keyword>
<dbReference type="SUPFAM" id="SSF46785">
    <property type="entry name" value="Winged helix' DNA-binding domain"/>
    <property type="match status" value="1"/>
</dbReference>
<reference evidence="5 6" key="1">
    <citation type="submission" date="2020-02" db="EMBL/GenBank/DDBJ databases">
        <title>Sequencing the genomes of 1000 actinobacteria strains.</title>
        <authorList>
            <person name="Klenk H.-P."/>
        </authorList>
    </citation>
    <scope>NUCLEOTIDE SEQUENCE [LARGE SCALE GENOMIC DNA]</scope>
    <source>
        <strain evidence="5 6">DSM 19609</strain>
    </source>
</reference>
<dbReference type="GO" id="GO:0003677">
    <property type="term" value="F:DNA binding"/>
    <property type="evidence" value="ECO:0007669"/>
    <property type="project" value="UniProtKB-KW"/>
</dbReference>
<dbReference type="Pfam" id="PF00392">
    <property type="entry name" value="GntR"/>
    <property type="match status" value="1"/>
</dbReference>
<gene>
    <name evidence="5" type="ORF">FB473_003270</name>
</gene>
<dbReference type="EMBL" id="JAAMOZ010000004">
    <property type="protein sequence ID" value="NIH58573.1"/>
    <property type="molecule type" value="Genomic_DNA"/>
</dbReference>
<organism evidence="5 6">
    <name type="scientific">Brooklawnia cerclae</name>
    <dbReference type="NCBI Taxonomy" id="349934"/>
    <lineage>
        <taxon>Bacteria</taxon>
        <taxon>Bacillati</taxon>
        <taxon>Actinomycetota</taxon>
        <taxon>Actinomycetes</taxon>
        <taxon>Propionibacteriales</taxon>
        <taxon>Propionibacteriaceae</taxon>
        <taxon>Brooklawnia</taxon>
    </lineage>
</organism>
<dbReference type="InterPro" id="IPR011711">
    <property type="entry name" value="GntR_C"/>
</dbReference>
<dbReference type="SUPFAM" id="SSF48008">
    <property type="entry name" value="GntR ligand-binding domain-like"/>
    <property type="match status" value="1"/>
</dbReference>
<dbReference type="PROSITE" id="PS50949">
    <property type="entry name" value="HTH_GNTR"/>
    <property type="match status" value="1"/>
</dbReference>
<dbReference type="PANTHER" id="PTHR43537">
    <property type="entry name" value="TRANSCRIPTIONAL REGULATOR, GNTR FAMILY"/>
    <property type="match status" value="1"/>
</dbReference>
<evidence type="ECO:0000256" key="3">
    <source>
        <dbReference type="ARBA" id="ARBA00023163"/>
    </source>
</evidence>
<protein>
    <submittedName>
        <fullName evidence="5">DNA-binding FadR family transcriptional regulator</fullName>
    </submittedName>
</protein>
<keyword evidence="6" id="KW-1185">Reference proteome</keyword>
<proteinExistence type="predicted"/>
<keyword evidence="3" id="KW-0804">Transcription</keyword>
<accession>A0ABX0SJL5</accession>
<evidence type="ECO:0000256" key="2">
    <source>
        <dbReference type="ARBA" id="ARBA00023125"/>
    </source>
</evidence>